<dbReference type="OrthoDB" id="2346447at2759"/>
<proteinExistence type="predicted"/>
<dbReference type="GO" id="GO:0005886">
    <property type="term" value="C:plasma membrane"/>
    <property type="evidence" value="ECO:0007669"/>
    <property type="project" value="TreeGrafter"/>
</dbReference>
<feature type="compositionally biased region" description="Polar residues" evidence="5">
    <location>
        <begin position="321"/>
        <end position="334"/>
    </location>
</feature>
<evidence type="ECO:0000256" key="6">
    <source>
        <dbReference type="SAM" id="Phobius"/>
    </source>
</evidence>
<feature type="transmembrane region" description="Helical" evidence="6">
    <location>
        <begin position="250"/>
        <end position="270"/>
    </location>
</feature>
<keyword evidence="3 6" id="KW-1133">Transmembrane helix</keyword>
<evidence type="ECO:0000256" key="3">
    <source>
        <dbReference type="ARBA" id="ARBA00022989"/>
    </source>
</evidence>
<evidence type="ECO:0008006" key="10">
    <source>
        <dbReference type="Google" id="ProtNLM"/>
    </source>
</evidence>
<feature type="transmembrane region" description="Helical" evidence="6">
    <location>
        <begin position="193"/>
        <end position="213"/>
    </location>
</feature>
<feature type="region of interest" description="Disordered" evidence="5">
    <location>
        <begin position="307"/>
        <end position="337"/>
    </location>
</feature>
<dbReference type="AlphaFoldDB" id="A0A015KFP2"/>
<dbReference type="GO" id="GO:0004930">
    <property type="term" value="F:G protein-coupled receptor activity"/>
    <property type="evidence" value="ECO:0007669"/>
    <property type="project" value="TreeGrafter"/>
</dbReference>
<sequence length="366" mass="42032">MKSKIFFTVLLLYIVDFVNCAIHDEDSINSRSEADSKLTIVTSLILSQIDLITCLYILVRTYFQWKKNNKDSLSKHLRFPFYIAIVEIVTSIFQTINLSHASVGDAPLCNPIGFISIFLLSFLMSFVTFISFINWYKVKRDIEFNSGRYDYIIFLISTGFSIFYTSLGVNKYGKLQYWCGAQSDQNQKKNKSVLYIILVIIIIHALSLLTFYVDTRMHLRKFKINQLSFNGQNLPTGDNKSYERMIAKKVNSYTLVYIFQLTLLMLYIIISIGTSENTAVSLIRILGITIGGLLLTVQYITNEGWKDNPIPTHPSEKDLSQRSQRSSQITASSIRDSDSQVRLPFTRIQVEIVQQTTTQQDDDWAI</sequence>
<keyword evidence="9" id="KW-1185">Reference proteome</keyword>
<keyword evidence="2 6" id="KW-0812">Transmembrane</keyword>
<dbReference type="HOGENOM" id="CLU_756821_0_0_1"/>
<evidence type="ECO:0000256" key="2">
    <source>
        <dbReference type="ARBA" id="ARBA00022692"/>
    </source>
</evidence>
<reference evidence="8 9" key="1">
    <citation type="submission" date="2014-02" db="EMBL/GenBank/DDBJ databases">
        <title>Single nucleus genome sequencing reveals high similarity among nuclei of an endomycorrhizal fungus.</title>
        <authorList>
            <person name="Lin K."/>
            <person name="Geurts R."/>
            <person name="Zhang Z."/>
            <person name="Limpens E."/>
            <person name="Saunders D.G."/>
            <person name="Mu D."/>
            <person name="Pang E."/>
            <person name="Cao H."/>
            <person name="Cha H."/>
            <person name="Lin T."/>
            <person name="Zhou Q."/>
            <person name="Shang Y."/>
            <person name="Li Y."/>
            <person name="Ivanov S."/>
            <person name="Sharma T."/>
            <person name="Velzen R.V."/>
            <person name="Ruijter N.D."/>
            <person name="Aanen D.K."/>
            <person name="Win J."/>
            <person name="Kamoun S."/>
            <person name="Bisseling T."/>
            <person name="Huang S."/>
        </authorList>
    </citation>
    <scope>NUCLEOTIDE SEQUENCE [LARGE SCALE GENOMIC DNA]</scope>
    <source>
        <strain evidence="9">DAOM197198w</strain>
    </source>
</reference>
<protein>
    <recommendedName>
        <fullName evidence="10">G-protein coupled receptors family 1 profile domain-containing protein</fullName>
    </recommendedName>
</protein>
<keyword evidence="7" id="KW-0732">Signal</keyword>
<evidence type="ECO:0000256" key="1">
    <source>
        <dbReference type="ARBA" id="ARBA00004141"/>
    </source>
</evidence>
<feature type="chain" id="PRO_5001474871" description="G-protein coupled receptors family 1 profile domain-containing protein" evidence="7">
    <location>
        <begin position="21"/>
        <end position="366"/>
    </location>
</feature>
<dbReference type="GO" id="GO:0007189">
    <property type="term" value="P:adenylate cyclase-activating G protein-coupled receptor signaling pathway"/>
    <property type="evidence" value="ECO:0007669"/>
    <property type="project" value="TreeGrafter"/>
</dbReference>
<evidence type="ECO:0000256" key="4">
    <source>
        <dbReference type="ARBA" id="ARBA00023136"/>
    </source>
</evidence>
<evidence type="ECO:0000256" key="7">
    <source>
        <dbReference type="SAM" id="SignalP"/>
    </source>
</evidence>
<evidence type="ECO:0000313" key="8">
    <source>
        <dbReference type="EMBL" id="EXX58441.1"/>
    </source>
</evidence>
<dbReference type="PANTHER" id="PTHR23112:SF0">
    <property type="entry name" value="TRANSMEMBRANE PROTEIN 116"/>
    <property type="match status" value="1"/>
</dbReference>
<feature type="transmembrane region" description="Helical" evidence="6">
    <location>
        <begin position="282"/>
        <end position="300"/>
    </location>
</feature>
<keyword evidence="4 6" id="KW-0472">Membrane</keyword>
<feature type="transmembrane region" description="Helical" evidence="6">
    <location>
        <begin position="112"/>
        <end position="136"/>
    </location>
</feature>
<organism evidence="8 9">
    <name type="scientific">Rhizophagus irregularis (strain DAOM 197198w)</name>
    <name type="common">Glomus intraradices</name>
    <dbReference type="NCBI Taxonomy" id="1432141"/>
    <lineage>
        <taxon>Eukaryota</taxon>
        <taxon>Fungi</taxon>
        <taxon>Fungi incertae sedis</taxon>
        <taxon>Mucoromycota</taxon>
        <taxon>Glomeromycotina</taxon>
        <taxon>Glomeromycetes</taxon>
        <taxon>Glomerales</taxon>
        <taxon>Glomeraceae</taxon>
        <taxon>Rhizophagus</taxon>
    </lineage>
</organism>
<accession>A0A015KFP2</accession>
<dbReference type="Proteomes" id="UP000022910">
    <property type="component" value="Unassembled WGS sequence"/>
</dbReference>
<feature type="transmembrane region" description="Helical" evidence="6">
    <location>
        <begin position="36"/>
        <end position="59"/>
    </location>
</feature>
<dbReference type="PANTHER" id="PTHR23112">
    <property type="entry name" value="G PROTEIN-COUPLED RECEPTOR 157-RELATED"/>
    <property type="match status" value="1"/>
</dbReference>
<feature type="signal peptide" evidence="7">
    <location>
        <begin position="1"/>
        <end position="20"/>
    </location>
</feature>
<gene>
    <name evidence="8" type="ORF">RirG_197940</name>
</gene>
<comment type="caution">
    <text evidence="8">The sequence shown here is derived from an EMBL/GenBank/DDBJ whole genome shotgun (WGS) entry which is preliminary data.</text>
</comment>
<comment type="subcellular location">
    <subcellularLocation>
        <location evidence="1">Membrane</location>
        <topology evidence="1">Multi-pass membrane protein</topology>
    </subcellularLocation>
</comment>
<dbReference type="EMBL" id="JEMT01026837">
    <property type="protein sequence ID" value="EXX58441.1"/>
    <property type="molecule type" value="Genomic_DNA"/>
</dbReference>
<name>A0A015KFP2_RHIIW</name>
<evidence type="ECO:0000256" key="5">
    <source>
        <dbReference type="SAM" id="MobiDB-lite"/>
    </source>
</evidence>
<feature type="transmembrane region" description="Helical" evidence="6">
    <location>
        <begin position="148"/>
        <end position="167"/>
    </location>
</feature>
<feature type="transmembrane region" description="Helical" evidence="6">
    <location>
        <begin position="79"/>
        <end position="100"/>
    </location>
</feature>
<evidence type="ECO:0000313" key="9">
    <source>
        <dbReference type="Proteomes" id="UP000022910"/>
    </source>
</evidence>